<name>A0A8J2UJC1_9BACT</name>
<proteinExistence type="predicted"/>
<organism evidence="1 2">
    <name type="scientific">Puia dinghuensis</name>
    <dbReference type="NCBI Taxonomy" id="1792502"/>
    <lineage>
        <taxon>Bacteria</taxon>
        <taxon>Pseudomonadati</taxon>
        <taxon>Bacteroidota</taxon>
        <taxon>Chitinophagia</taxon>
        <taxon>Chitinophagales</taxon>
        <taxon>Chitinophagaceae</taxon>
        <taxon>Puia</taxon>
    </lineage>
</organism>
<evidence type="ECO:0000313" key="1">
    <source>
        <dbReference type="EMBL" id="GGB26447.1"/>
    </source>
</evidence>
<gene>
    <name evidence="1" type="ORF">GCM10011511_58000</name>
</gene>
<dbReference type="EMBL" id="BMJC01000010">
    <property type="protein sequence ID" value="GGB26447.1"/>
    <property type="molecule type" value="Genomic_DNA"/>
</dbReference>
<accession>A0A8J2UJC1</accession>
<evidence type="ECO:0008006" key="3">
    <source>
        <dbReference type="Google" id="ProtNLM"/>
    </source>
</evidence>
<sequence>MEQFAIIADKDGYSNIRIDTGLGSKINDTLHNSHFIYCFEPKGRWISINYSTKKRDQLYGYVFHDRIKLISDYEKIPRISKDKYLFGKDSLKVEVTAQPFVRAHYRLTHSKENPGTIDAINGKQYWGTDGELPKTAYKSITITWGEREMVLPQSAIEDLFEPSLHNTAVNYDRKNDILYIHSENSDGAGAYDVIWKVEKGVYTERYIAYGF</sequence>
<protein>
    <recommendedName>
        <fullName evidence="3">SH3b domain-containing protein</fullName>
    </recommendedName>
</protein>
<dbReference type="Proteomes" id="UP000607559">
    <property type="component" value="Unassembled WGS sequence"/>
</dbReference>
<keyword evidence="2" id="KW-1185">Reference proteome</keyword>
<evidence type="ECO:0000313" key="2">
    <source>
        <dbReference type="Proteomes" id="UP000607559"/>
    </source>
</evidence>
<comment type="caution">
    <text evidence="1">The sequence shown here is derived from an EMBL/GenBank/DDBJ whole genome shotgun (WGS) entry which is preliminary data.</text>
</comment>
<reference evidence="1" key="1">
    <citation type="journal article" date="2014" name="Int. J. Syst. Evol. Microbiol.">
        <title>Complete genome sequence of Corynebacterium casei LMG S-19264T (=DSM 44701T), isolated from a smear-ripened cheese.</title>
        <authorList>
            <consortium name="US DOE Joint Genome Institute (JGI-PGF)"/>
            <person name="Walter F."/>
            <person name="Albersmeier A."/>
            <person name="Kalinowski J."/>
            <person name="Ruckert C."/>
        </authorList>
    </citation>
    <scope>NUCLEOTIDE SEQUENCE</scope>
    <source>
        <strain evidence="1">CGMCC 1.15448</strain>
    </source>
</reference>
<reference evidence="1" key="2">
    <citation type="submission" date="2020-09" db="EMBL/GenBank/DDBJ databases">
        <authorList>
            <person name="Sun Q."/>
            <person name="Zhou Y."/>
        </authorList>
    </citation>
    <scope>NUCLEOTIDE SEQUENCE</scope>
    <source>
        <strain evidence="1">CGMCC 1.15448</strain>
    </source>
</reference>
<dbReference type="AlphaFoldDB" id="A0A8J2UJC1"/>